<evidence type="ECO:0000256" key="1">
    <source>
        <dbReference type="ARBA" id="ARBA00022821"/>
    </source>
</evidence>
<evidence type="ECO:0000313" key="3">
    <source>
        <dbReference type="EMBL" id="OWM66590.1"/>
    </source>
</evidence>
<dbReference type="InterPro" id="IPR057135">
    <property type="entry name" value="At4g27190-like_LRR"/>
</dbReference>
<reference evidence="5" key="1">
    <citation type="journal article" date="2017" name="Plant J.">
        <title>The pomegranate (Punica granatum L.) genome and the genomics of punicalagin biosynthesis.</title>
        <authorList>
            <person name="Qin G."/>
            <person name="Xu C."/>
            <person name="Ming R."/>
            <person name="Tang H."/>
            <person name="Guyot R."/>
            <person name="Kramer E.M."/>
            <person name="Hu Y."/>
            <person name="Yi X."/>
            <person name="Qi Y."/>
            <person name="Xu X."/>
            <person name="Gao Z."/>
            <person name="Pan H."/>
            <person name="Jian J."/>
            <person name="Tian Y."/>
            <person name="Yue Z."/>
            <person name="Xu Y."/>
        </authorList>
    </citation>
    <scope>NUCLEOTIDE SEQUENCE [LARGE SCALE GENOMIC DNA]</scope>
    <source>
        <strain evidence="5">cv. Dabenzi</strain>
    </source>
</reference>
<keyword evidence="6" id="KW-1185">Reference proteome</keyword>
<reference evidence="3" key="2">
    <citation type="submission" date="2017-06" db="EMBL/GenBank/DDBJ databases">
        <title>The pomegranate genome and the genomics of punicalagin biosynthesis.</title>
        <authorList>
            <person name="Xu C."/>
        </authorList>
    </citation>
    <scope>NUCLEOTIDE SEQUENCE [LARGE SCALE GENOMIC DNA]</scope>
    <source>
        <tissue evidence="3">Fresh leaf</tissue>
    </source>
</reference>
<dbReference type="SUPFAM" id="SSF52047">
    <property type="entry name" value="RNI-like"/>
    <property type="match status" value="1"/>
</dbReference>
<evidence type="ECO:0000313" key="5">
    <source>
        <dbReference type="Proteomes" id="UP000197138"/>
    </source>
</evidence>
<dbReference type="InterPro" id="IPR050905">
    <property type="entry name" value="Plant_NBS-LRR"/>
</dbReference>
<evidence type="ECO:0000259" key="2">
    <source>
        <dbReference type="Pfam" id="PF23247"/>
    </source>
</evidence>
<organism evidence="3 5">
    <name type="scientific">Punica granatum</name>
    <name type="common">Pomegranate</name>
    <dbReference type="NCBI Taxonomy" id="22663"/>
    <lineage>
        <taxon>Eukaryota</taxon>
        <taxon>Viridiplantae</taxon>
        <taxon>Streptophyta</taxon>
        <taxon>Embryophyta</taxon>
        <taxon>Tracheophyta</taxon>
        <taxon>Spermatophyta</taxon>
        <taxon>Magnoliopsida</taxon>
        <taxon>eudicotyledons</taxon>
        <taxon>Gunneridae</taxon>
        <taxon>Pentapetalae</taxon>
        <taxon>rosids</taxon>
        <taxon>malvids</taxon>
        <taxon>Myrtales</taxon>
        <taxon>Lythraceae</taxon>
        <taxon>Punica</taxon>
    </lineage>
</organism>
<dbReference type="EMBL" id="PGOL01000837">
    <property type="protein sequence ID" value="PKI64294.1"/>
    <property type="molecule type" value="Genomic_DNA"/>
</dbReference>
<gene>
    <name evidence="3" type="ORF">CDL15_Pgr013807</name>
    <name evidence="4" type="ORF">CRG98_015301</name>
</gene>
<evidence type="ECO:0000313" key="4">
    <source>
        <dbReference type="EMBL" id="PKI64294.1"/>
    </source>
</evidence>
<feature type="domain" description="Disease resistance protein At4g27190-like leucine-rich repeats" evidence="2">
    <location>
        <begin position="116"/>
        <end position="227"/>
    </location>
</feature>
<dbReference type="Pfam" id="PF23247">
    <property type="entry name" value="LRR_RPS2"/>
    <property type="match status" value="2"/>
</dbReference>
<dbReference type="PANTHER" id="PTHR33463">
    <property type="entry name" value="NB-ARC DOMAIN-CONTAINING PROTEIN-RELATED"/>
    <property type="match status" value="1"/>
</dbReference>
<evidence type="ECO:0000313" key="6">
    <source>
        <dbReference type="Proteomes" id="UP000233551"/>
    </source>
</evidence>
<comment type="caution">
    <text evidence="3">The sequence shown here is derived from an EMBL/GenBank/DDBJ whole genome shotgun (WGS) entry which is preliminary data.</text>
</comment>
<dbReference type="Gene3D" id="3.80.10.10">
    <property type="entry name" value="Ribonuclease Inhibitor"/>
    <property type="match status" value="1"/>
</dbReference>
<feature type="domain" description="Disease resistance protein At4g27190-like leucine-rich repeats" evidence="2">
    <location>
        <begin position="47"/>
        <end position="99"/>
    </location>
</feature>
<dbReference type="EMBL" id="MTKT01005554">
    <property type="protein sequence ID" value="OWM66590.1"/>
    <property type="molecule type" value="Genomic_DNA"/>
</dbReference>
<reference evidence="4 6" key="3">
    <citation type="submission" date="2017-11" db="EMBL/GenBank/DDBJ databases">
        <title>De-novo sequencing of pomegranate (Punica granatum L.) genome.</title>
        <authorList>
            <person name="Akparov Z."/>
            <person name="Amiraslanov A."/>
            <person name="Hajiyeva S."/>
            <person name="Abbasov M."/>
            <person name="Kaur K."/>
            <person name="Hamwieh A."/>
            <person name="Solovyev V."/>
            <person name="Salamov A."/>
            <person name="Braich B."/>
            <person name="Kosarev P."/>
            <person name="Mahmoud A."/>
            <person name="Hajiyev E."/>
            <person name="Babayeva S."/>
            <person name="Izzatullayeva V."/>
            <person name="Mammadov A."/>
            <person name="Mammadov A."/>
            <person name="Sharifova S."/>
            <person name="Ojaghi J."/>
            <person name="Eynullazada K."/>
            <person name="Bayramov B."/>
            <person name="Abdulazimova A."/>
            <person name="Shahmuradov I."/>
        </authorList>
    </citation>
    <scope>NUCLEOTIDE SEQUENCE [LARGE SCALE GENOMIC DNA]</scope>
    <source>
        <strain evidence="4">AG2017</strain>
        <strain evidence="6">cv. AG2017</strain>
        <tissue evidence="4">Leaf</tissue>
    </source>
</reference>
<name>A0A218W2Q7_PUNGR</name>
<accession>A0A218W2Q7</accession>
<dbReference type="Proteomes" id="UP000233551">
    <property type="component" value="Unassembled WGS sequence"/>
</dbReference>
<proteinExistence type="predicted"/>
<keyword evidence="1" id="KW-0611">Plant defense</keyword>
<dbReference type="InterPro" id="IPR032675">
    <property type="entry name" value="LRR_dom_sf"/>
</dbReference>
<sequence length="240" mass="26505">MSGRSRSSTLYLKKLEKLEICSCEELESIIGGATDEEESLTSSTSPLPPDDAFSQLQSIKIESCPKMKNVVGPELLPLLHNLRRIRVNEASNMEEIIAVPSPTSIPAATFPLQLPLLTSISVLGCSEMKRVLTLELFMFLPNLQTIHVHDCKEMKDVIGGQELDHGATSSLFLSPITAASPGIQLSTRKLTLNLSDLKELESICSWTRLRDLIHVIYISRCPKLKRIEMLDDASPPPALK</sequence>
<dbReference type="Proteomes" id="UP000197138">
    <property type="component" value="Unassembled WGS sequence"/>
</dbReference>
<protein>
    <recommendedName>
        <fullName evidence="2">Disease resistance protein At4g27190-like leucine-rich repeats domain-containing protein</fullName>
    </recommendedName>
</protein>
<dbReference type="AlphaFoldDB" id="A0A218W2Q7"/>
<dbReference type="PANTHER" id="PTHR33463:SF179">
    <property type="entry name" value="NB-ARC DOMAIN-CONTAINING PROTEIN"/>
    <property type="match status" value="1"/>
</dbReference>